<dbReference type="Proteomes" id="UP000663828">
    <property type="component" value="Unassembled WGS sequence"/>
</dbReference>
<evidence type="ECO:0000256" key="4">
    <source>
        <dbReference type="ARBA" id="ARBA00023065"/>
    </source>
</evidence>
<evidence type="ECO:0000256" key="3">
    <source>
        <dbReference type="ARBA" id="ARBA00022781"/>
    </source>
</evidence>
<name>A0A814EV87_ADIRI</name>
<dbReference type="AlphaFoldDB" id="A0A814EV87"/>
<keyword evidence="4" id="KW-0406">Ion transport</keyword>
<keyword evidence="2" id="KW-0813">Transport</keyword>
<feature type="region of interest" description="Disordered" evidence="5">
    <location>
        <begin position="1"/>
        <end position="59"/>
    </location>
</feature>
<feature type="compositionally biased region" description="Low complexity" evidence="5">
    <location>
        <begin position="37"/>
        <end position="53"/>
    </location>
</feature>
<dbReference type="Proteomes" id="UP000663852">
    <property type="component" value="Unassembled WGS sequence"/>
</dbReference>
<protein>
    <recommendedName>
        <fullName evidence="10">V-type proton ATPase subunit G</fullName>
    </recommendedName>
</protein>
<proteinExistence type="inferred from homology"/>
<sequence length="180" mass="20641">MSKNRSDRHPSRQMTNTTTNRSSLSPLSRVHQRPVSSHRSSTRSMASSNTSHSRVPRSIQIEPGLQALLTAEGQAAEMIANARAKRKELLRRAQHESQVELEALRQERAFQYTIKLREATQLEQFQSKLDADRQTVLAQMKETMRKERKSLIHYIVHRVIDDIPIQSHPNAKRVTLNSGK</sequence>
<reference evidence="6" key="1">
    <citation type="submission" date="2021-02" db="EMBL/GenBank/DDBJ databases">
        <authorList>
            <person name="Nowell W R."/>
        </authorList>
    </citation>
    <scope>NUCLEOTIDE SEQUENCE</scope>
</reference>
<comment type="similarity">
    <text evidence="1">Belongs to the V-ATPase G subunit family.</text>
</comment>
<keyword evidence="3" id="KW-0375">Hydrogen ion transport</keyword>
<evidence type="ECO:0000313" key="6">
    <source>
        <dbReference type="EMBL" id="CAF0974365.1"/>
    </source>
</evidence>
<dbReference type="InterPro" id="IPR005124">
    <property type="entry name" value="V-ATPase_G"/>
</dbReference>
<evidence type="ECO:0008006" key="10">
    <source>
        <dbReference type="Google" id="ProtNLM"/>
    </source>
</evidence>
<accession>A0A814EV87</accession>
<dbReference type="GO" id="GO:0016471">
    <property type="term" value="C:vacuolar proton-transporting V-type ATPase complex"/>
    <property type="evidence" value="ECO:0007669"/>
    <property type="project" value="InterPro"/>
</dbReference>
<dbReference type="Pfam" id="PF03179">
    <property type="entry name" value="V-ATPase_G"/>
    <property type="match status" value="1"/>
</dbReference>
<dbReference type="OrthoDB" id="250802at2759"/>
<dbReference type="EMBL" id="CAJNOR010000804">
    <property type="protein sequence ID" value="CAF1011195.1"/>
    <property type="molecule type" value="Genomic_DNA"/>
</dbReference>
<evidence type="ECO:0000313" key="9">
    <source>
        <dbReference type="Proteomes" id="UP000663852"/>
    </source>
</evidence>
<evidence type="ECO:0000313" key="7">
    <source>
        <dbReference type="EMBL" id="CAF1011195.1"/>
    </source>
</evidence>
<evidence type="ECO:0000313" key="8">
    <source>
        <dbReference type="Proteomes" id="UP000663828"/>
    </source>
</evidence>
<comment type="caution">
    <text evidence="6">The sequence shown here is derived from an EMBL/GenBank/DDBJ whole genome shotgun (WGS) entry which is preliminary data.</text>
</comment>
<keyword evidence="8" id="KW-1185">Reference proteome</keyword>
<evidence type="ECO:0000256" key="2">
    <source>
        <dbReference type="ARBA" id="ARBA00022448"/>
    </source>
</evidence>
<evidence type="ECO:0000256" key="5">
    <source>
        <dbReference type="SAM" id="MobiDB-lite"/>
    </source>
</evidence>
<dbReference type="Gene3D" id="1.20.5.2950">
    <property type="match status" value="1"/>
</dbReference>
<organism evidence="6 9">
    <name type="scientific">Adineta ricciae</name>
    <name type="common">Rotifer</name>
    <dbReference type="NCBI Taxonomy" id="249248"/>
    <lineage>
        <taxon>Eukaryota</taxon>
        <taxon>Metazoa</taxon>
        <taxon>Spiralia</taxon>
        <taxon>Gnathifera</taxon>
        <taxon>Rotifera</taxon>
        <taxon>Eurotatoria</taxon>
        <taxon>Bdelloidea</taxon>
        <taxon>Adinetida</taxon>
        <taxon>Adinetidae</taxon>
        <taxon>Adineta</taxon>
    </lineage>
</organism>
<dbReference type="GO" id="GO:0046961">
    <property type="term" value="F:proton-transporting ATPase activity, rotational mechanism"/>
    <property type="evidence" value="ECO:0007669"/>
    <property type="project" value="InterPro"/>
</dbReference>
<feature type="compositionally biased region" description="Basic and acidic residues" evidence="5">
    <location>
        <begin position="1"/>
        <end position="10"/>
    </location>
</feature>
<gene>
    <name evidence="6" type="ORF">EDS130_LOCUS13533</name>
    <name evidence="7" type="ORF">XAT740_LOCUS13731</name>
</gene>
<feature type="compositionally biased region" description="Polar residues" evidence="5">
    <location>
        <begin position="12"/>
        <end position="26"/>
    </location>
</feature>
<dbReference type="EMBL" id="CAJNOJ010000054">
    <property type="protein sequence ID" value="CAF0974365.1"/>
    <property type="molecule type" value="Genomic_DNA"/>
</dbReference>
<evidence type="ECO:0000256" key="1">
    <source>
        <dbReference type="ARBA" id="ARBA00010066"/>
    </source>
</evidence>